<dbReference type="Proteomes" id="UP000811899">
    <property type="component" value="Unassembled WGS sequence"/>
</dbReference>
<dbReference type="SUPFAM" id="SSF53756">
    <property type="entry name" value="UDP-Glycosyltransferase/glycogen phosphorylase"/>
    <property type="match status" value="1"/>
</dbReference>
<keyword evidence="4" id="KW-1185">Reference proteome</keyword>
<proteinExistence type="predicted"/>
<evidence type="ECO:0000259" key="2">
    <source>
        <dbReference type="Pfam" id="PF13579"/>
    </source>
</evidence>
<gene>
    <name evidence="3" type="ORF">KI809_03790</name>
</gene>
<dbReference type="Gene3D" id="3.40.50.2000">
    <property type="entry name" value="Glycogen Phosphorylase B"/>
    <property type="match status" value="2"/>
</dbReference>
<organism evidence="3 4">
    <name type="scientific">Geoanaerobacter pelophilus</name>
    <dbReference type="NCBI Taxonomy" id="60036"/>
    <lineage>
        <taxon>Bacteria</taxon>
        <taxon>Pseudomonadati</taxon>
        <taxon>Thermodesulfobacteriota</taxon>
        <taxon>Desulfuromonadia</taxon>
        <taxon>Geobacterales</taxon>
        <taxon>Geobacteraceae</taxon>
        <taxon>Geoanaerobacter</taxon>
    </lineage>
</organism>
<sequence>MADSSVRLKVAVIAPCPFYIDRGTPLRIRRLAEAMSTEFDIRVISFFQGEQGCFPFRIHRTVPLPLTIKRTGANMAKLLYDILLLWTVLRVVREERIRVIDGHLHEGALIGIIVRLLTGARVIYNAHGTFVPELIATGTISAASPLIKPLAKFERWIERRVDRIVAQSILRRDEFIAAGHDADKIVLVEDVPELDSFYLHDEQVDRELERRLRPNNEKLLIYSGGMEEYQGVDFLLEAFRRVVDQRDDVRLVLFGRPLPPYRTIAGELGIAHRISFVDNEPFERLPQYLKICDIGFCLRLYGDNVPGKLPVYLASGIAVIGTDIKGVNTVVTHDCNGLLVPPGDVDALVAVIDRLVDMPEDIRRLGESGRAEAVRRYDPVVAYAELAKVYRDLMQ</sequence>
<dbReference type="InterPro" id="IPR001296">
    <property type="entry name" value="Glyco_trans_1"/>
</dbReference>
<accession>A0AAW4L492</accession>
<dbReference type="GO" id="GO:0016757">
    <property type="term" value="F:glycosyltransferase activity"/>
    <property type="evidence" value="ECO:0007669"/>
    <property type="project" value="InterPro"/>
</dbReference>
<dbReference type="RefSeq" id="WP_214170153.1">
    <property type="nucleotide sequence ID" value="NZ_JAHCVJ010000001.1"/>
</dbReference>
<dbReference type="PANTHER" id="PTHR12526">
    <property type="entry name" value="GLYCOSYLTRANSFERASE"/>
    <property type="match status" value="1"/>
</dbReference>
<evidence type="ECO:0000313" key="4">
    <source>
        <dbReference type="Proteomes" id="UP000811899"/>
    </source>
</evidence>
<dbReference type="EMBL" id="JAHCVJ010000001">
    <property type="protein sequence ID" value="MBT0663415.1"/>
    <property type="molecule type" value="Genomic_DNA"/>
</dbReference>
<dbReference type="CDD" id="cd03794">
    <property type="entry name" value="GT4_WbuB-like"/>
    <property type="match status" value="1"/>
</dbReference>
<comment type="caution">
    <text evidence="3">The sequence shown here is derived from an EMBL/GenBank/DDBJ whole genome shotgun (WGS) entry which is preliminary data.</text>
</comment>
<feature type="domain" description="Glycosyltransferase subfamily 4-like N-terminal" evidence="2">
    <location>
        <begin position="24"/>
        <end position="188"/>
    </location>
</feature>
<dbReference type="Pfam" id="PF00534">
    <property type="entry name" value="Glycos_transf_1"/>
    <property type="match status" value="1"/>
</dbReference>
<feature type="domain" description="Glycosyl transferase family 1" evidence="1">
    <location>
        <begin position="209"/>
        <end position="370"/>
    </location>
</feature>
<evidence type="ECO:0000313" key="3">
    <source>
        <dbReference type="EMBL" id="MBT0663415.1"/>
    </source>
</evidence>
<dbReference type="AlphaFoldDB" id="A0AAW4L492"/>
<reference evidence="3 4" key="1">
    <citation type="submission" date="2021-05" db="EMBL/GenBank/DDBJ databases">
        <title>The draft genome of Geobacter pelophilus DSM 12255.</title>
        <authorList>
            <person name="Xu Z."/>
            <person name="Masuda Y."/>
            <person name="Itoh H."/>
            <person name="Senoo K."/>
        </authorList>
    </citation>
    <scope>NUCLEOTIDE SEQUENCE [LARGE SCALE GENOMIC DNA]</scope>
    <source>
        <strain evidence="3 4">DSM 12255</strain>
    </source>
</reference>
<dbReference type="Pfam" id="PF13579">
    <property type="entry name" value="Glyco_trans_4_4"/>
    <property type="match status" value="1"/>
</dbReference>
<evidence type="ECO:0000259" key="1">
    <source>
        <dbReference type="Pfam" id="PF00534"/>
    </source>
</evidence>
<dbReference type="InterPro" id="IPR028098">
    <property type="entry name" value="Glyco_trans_4-like_N"/>
</dbReference>
<protein>
    <submittedName>
        <fullName evidence="3">Glycosyltransferase family 4 protein</fullName>
    </submittedName>
</protein>
<name>A0AAW4L492_9BACT</name>